<comment type="caution">
    <text evidence="1">The sequence shown here is derived from an EMBL/GenBank/DDBJ whole genome shotgun (WGS) entry which is preliminary data.</text>
</comment>
<accession>A0AAV0LF53</accession>
<dbReference type="AlphaFoldDB" id="A0AAV0LF53"/>
<dbReference type="Proteomes" id="UP001154282">
    <property type="component" value="Unassembled WGS sequence"/>
</dbReference>
<organism evidence="1 2">
    <name type="scientific">Linum tenue</name>
    <dbReference type="NCBI Taxonomy" id="586396"/>
    <lineage>
        <taxon>Eukaryota</taxon>
        <taxon>Viridiplantae</taxon>
        <taxon>Streptophyta</taxon>
        <taxon>Embryophyta</taxon>
        <taxon>Tracheophyta</taxon>
        <taxon>Spermatophyta</taxon>
        <taxon>Magnoliopsida</taxon>
        <taxon>eudicotyledons</taxon>
        <taxon>Gunneridae</taxon>
        <taxon>Pentapetalae</taxon>
        <taxon>rosids</taxon>
        <taxon>fabids</taxon>
        <taxon>Malpighiales</taxon>
        <taxon>Linaceae</taxon>
        <taxon>Linum</taxon>
    </lineage>
</organism>
<gene>
    <name evidence="1" type="ORF">LITE_LOCUS23599</name>
</gene>
<reference evidence="1" key="1">
    <citation type="submission" date="2022-08" db="EMBL/GenBank/DDBJ databases">
        <authorList>
            <person name="Gutierrez-Valencia J."/>
        </authorList>
    </citation>
    <scope>NUCLEOTIDE SEQUENCE</scope>
</reference>
<keyword evidence="2" id="KW-1185">Reference proteome</keyword>
<sequence>MHVKCTYNGVPLSEREFPKKLANRGYSNKDTISISSEALAQIKDQIFS</sequence>
<evidence type="ECO:0000313" key="2">
    <source>
        <dbReference type="Proteomes" id="UP001154282"/>
    </source>
</evidence>
<dbReference type="EMBL" id="CAMGYJ010000006">
    <property type="protein sequence ID" value="CAI0432766.1"/>
    <property type="molecule type" value="Genomic_DNA"/>
</dbReference>
<name>A0AAV0LF53_9ROSI</name>
<protein>
    <submittedName>
        <fullName evidence="1">Uncharacterized protein</fullName>
    </submittedName>
</protein>
<proteinExistence type="predicted"/>
<evidence type="ECO:0000313" key="1">
    <source>
        <dbReference type="EMBL" id="CAI0432766.1"/>
    </source>
</evidence>